<dbReference type="NCBIfam" id="NF001381">
    <property type="entry name" value="PRK00279.1-3"/>
    <property type="match status" value="1"/>
</dbReference>
<comment type="caution">
    <text evidence="8">The sequence shown here is derived from an EMBL/GenBank/DDBJ whole genome shotgun (WGS) entry which is preliminary data.</text>
</comment>
<dbReference type="SUPFAM" id="SSF52540">
    <property type="entry name" value="P-loop containing nucleoside triphosphate hydrolases"/>
    <property type="match status" value="1"/>
</dbReference>
<keyword evidence="2 5" id="KW-0545">Nucleotide biosynthesis</keyword>
<accession>A0ABT7BRL0</accession>
<comment type="pathway">
    <text evidence="5">Purine metabolism; AMP biosynthesis via salvage pathway; AMP from ADP: step 1/1.</text>
</comment>
<feature type="binding site" evidence="5">
    <location>
        <position position="141"/>
    </location>
    <ligand>
        <name>AMP</name>
        <dbReference type="ChEBI" id="CHEBI:456215"/>
    </ligand>
</feature>
<organism evidence="8 9">
    <name type="scientific">Roseofilum casamattae BLCC-M143</name>
    <dbReference type="NCBI Taxonomy" id="3022442"/>
    <lineage>
        <taxon>Bacteria</taxon>
        <taxon>Bacillati</taxon>
        <taxon>Cyanobacteriota</taxon>
        <taxon>Cyanophyceae</taxon>
        <taxon>Desertifilales</taxon>
        <taxon>Desertifilaceae</taxon>
        <taxon>Roseofilum</taxon>
        <taxon>Roseofilum casamattae</taxon>
    </lineage>
</organism>
<dbReference type="HAMAP" id="MF_00235">
    <property type="entry name" value="Adenylate_kinase_Adk"/>
    <property type="match status" value="1"/>
</dbReference>
<evidence type="ECO:0000256" key="3">
    <source>
        <dbReference type="ARBA" id="ARBA00022741"/>
    </source>
</evidence>
<dbReference type="PRINTS" id="PR00094">
    <property type="entry name" value="ADENYLTKNASE"/>
</dbReference>
<dbReference type="EMBL" id="JAQOSQ010000001">
    <property type="protein sequence ID" value="MDJ1181830.1"/>
    <property type="molecule type" value="Genomic_DNA"/>
</dbReference>
<dbReference type="InterPro" id="IPR006259">
    <property type="entry name" value="Adenyl_kin_sub"/>
</dbReference>
<dbReference type="NCBIfam" id="NF011101">
    <property type="entry name" value="PRK14528.1"/>
    <property type="match status" value="1"/>
</dbReference>
<dbReference type="PANTHER" id="PTHR23359">
    <property type="entry name" value="NUCLEOTIDE KINASE"/>
    <property type="match status" value="1"/>
</dbReference>
<dbReference type="EC" id="2.7.4.3" evidence="5 7"/>
<keyword evidence="4 5" id="KW-0418">Kinase</keyword>
<reference evidence="8 9" key="1">
    <citation type="submission" date="2023-01" db="EMBL/GenBank/DDBJ databases">
        <title>Novel diversity within Roseofilum (Cyanobacteria; Desertifilaceae) from marine benthic mats with descriptions of four novel species.</title>
        <authorList>
            <person name="Wang Y."/>
            <person name="Berthold D.E."/>
            <person name="Hu J."/>
            <person name="Lefler F.W."/>
            <person name="Laughinghouse H.D. IV."/>
        </authorList>
    </citation>
    <scope>NUCLEOTIDE SEQUENCE [LARGE SCALE GENOMIC DNA]</scope>
    <source>
        <strain evidence="8 9">BLCC-M143</strain>
    </source>
</reference>
<dbReference type="NCBIfam" id="NF011105">
    <property type="entry name" value="PRK14532.1"/>
    <property type="match status" value="1"/>
</dbReference>
<dbReference type="NCBIfam" id="TIGR01351">
    <property type="entry name" value="adk"/>
    <property type="match status" value="1"/>
</dbReference>
<feature type="binding site" evidence="5">
    <location>
        <begin position="11"/>
        <end position="16"/>
    </location>
    <ligand>
        <name>ATP</name>
        <dbReference type="ChEBI" id="CHEBI:30616"/>
    </ligand>
</feature>
<evidence type="ECO:0000256" key="6">
    <source>
        <dbReference type="RuleBase" id="RU003330"/>
    </source>
</evidence>
<evidence type="ECO:0000313" key="9">
    <source>
        <dbReference type="Proteomes" id="UP001232992"/>
    </source>
</evidence>
<comment type="similarity">
    <text evidence="5 6">Belongs to the adenylate kinase family.</text>
</comment>
<comment type="function">
    <text evidence="5">Catalyzes the reversible transfer of the terminal phosphate group between ATP and AMP. Plays an important role in cellular energy homeostasis and in adenine nucleotide metabolism.</text>
</comment>
<feature type="binding site" evidence="5">
    <location>
        <position position="93"/>
    </location>
    <ligand>
        <name>AMP</name>
        <dbReference type="ChEBI" id="CHEBI:456215"/>
    </ligand>
</feature>
<dbReference type="NCBIfam" id="NF011104">
    <property type="entry name" value="PRK14531.1"/>
    <property type="match status" value="1"/>
</dbReference>
<comment type="caution">
    <text evidence="5">Lacks conserved residue(s) required for the propagation of feature annotation.</text>
</comment>
<feature type="binding site" evidence="5">
    <location>
        <position position="130"/>
    </location>
    <ligand>
        <name>AMP</name>
        <dbReference type="ChEBI" id="CHEBI:456215"/>
    </ligand>
</feature>
<keyword evidence="5 7" id="KW-0067">ATP-binding</keyword>
<feature type="region of interest" description="NMP" evidence="5">
    <location>
        <begin position="31"/>
        <end position="60"/>
    </location>
</feature>
<evidence type="ECO:0000313" key="8">
    <source>
        <dbReference type="EMBL" id="MDJ1181830.1"/>
    </source>
</evidence>
<dbReference type="GO" id="GO:0016301">
    <property type="term" value="F:kinase activity"/>
    <property type="evidence" value="ECO:0007669"/>
    <property type="project" value="UniProtKB-KW"/>
</dbReference>
<evidence type="ECO:0000256" key="7">
    <source>
        <dbReference type="RuleBase" id="RU003331"/>
    </source>
</evidence>
<evidence type="ECO:0000256" key="4">
    <source>
        <dbReference type="ARBA" id="ARBA00022777"/>
    </source>
</evidence>
<feature type="binding site" evidence="5">
    <location>
        <begin position="58"/>
        <end position="60"/>
    </location>
    <ligand>
        <name>AMP</name>
        <dbReference type="ChEBI" id="CHEBI:456215"/>
    </ligand>
</feature>
<proteinExistence type="inferred from homology"/>
<gene>
    <name evidence="5" type="primary">adk</name>
    <name evidence="8" type="ORF">PMH09_01360</name>
</gene>
<feature type="binding site" evidence="5">
    <location>
        <position position="169"/>
    </location>
    <ligand>
        <name>ATP</name>
        <dbReference type="ChEBI" id="CHEBI:30616"/>
    </ligand>
</feature>
<dbReference type="Proteomes" id="UP001232992">
    <property type="component" value="Unassembled WGS sequence"/>
</dbReference>
<feature type="binding site" evidence="5">
    <location>
        <begin position="86"/>
        <end position="89"/>
    </location>
    <ligand>
        <name>AMP</name>
        <dbReference type="ChEBI" id="CHEBI:456215"/>
    </ligand>
</feature>
<dbReference type="Pfam" id="PF00406">
    <property type="entry name" value="ADK"/>
    <property type="match status" value="1"/>
</dbReference>
<name>A0ABT7BRL0_9CYAN</name>
<dbReference type="Gene3D" id="3.40.50.300">
    <property type="entry name" value="P-loop containing nucleotide triphosphate hydrolases"/>
    <property type="match status" value="1"/>
</dbReference>
<keyword evidence="3 5" id="KW-0547">Nucleotide-binding</keyword>
<dbReference type="NCBIfam" id="NF002700">
    <property type="entry name" value="PRK02496.1"/>
    <property type="match status" value="1"/>
</dbReference>
<comment type="subcellular location">
    <subcellularLocation>
        <location evidence="5 7">Cytoplasm</location>
    </subcellularLocation>
</comment>
<evidence type="ECO:0000256" key="1">
    <source>
        <dbReference type="ARBA" id="ARBA00022679"/>
    </source>
</evidence>
<sequence>MSRLIFIGPPGSGKGTQAAELSKRENIPHISTGDILRNSVQEQTKLGLEAKSYMDKGELVPDRLVLDLVQERLQQDDAQKGWILDGFPRNTLQAEALQQMLSSNNNDYDCAIFLDVPEEILVERLLGRGRADDTTETIRHRLKVYNEETQPLIQFYRDGGKLKEVKGDRSVEQVTQDLQGALAASISS</sequence>
<feature type="binding site" evidence="5">
    <location>
        <position position="37"/>
    </location>
    <ligand>
        <name>AMP</name>
        <dbReference type="ChEBI" id="CHEBI:456215"/>
    </ligand>
</feature>
<protein>
    <recommendedName>
        <fullName evidence="5 7">Adenylate kinase</fullName>
        <shortName evidence="5">AK</shortName>
        <ecNumber evidence="5 7">2.7.4.3</ecNumber>
    </recommendedName>
    <alternativeName>
        <fullName evidence="5">ATP-AMP transphosphorylase</fullName>
    </alternativeName>
    <alternativeName>
        <fullName evidence="5">ATP:AMP phosphotransferase</fullName>
    </alternativeName>
    <alternativeName>
        <fullName evidence="5">Adenylate monophosphate kinase</fullName>
    </alternativeName>
</protein>
<keyword evidence="9" id="KW-1185">Reference proteome</keyword>
<dbReference type="InterPro" id="IPR027417">
    <property type="entry name" value="P-loop_NTPase"/>
</dbReference>
<dbReference type="NCBIfam" id="NF011100">
    <property type="entry name" value="PRK14527.1"/>
    <property type="match status" value="1"/>
</dbReference>
<keyword evidence="5" id="KW-0963">Cytoplasm</keyword>
<keyword evidence="1 5" id="KW-0808">Transferase</keyword>
<comment type="domain">
    <text evidence="5">Consists of three domains, a large central CORE domain and two small peripheral domains, NMPbind and LID, which undergo movements during catalysis. The LID domain closes over the site of phosphoryl transfer upon ATP binding. Assembling and dissambling the active center during each catalytic cycle provides an effective means to prevent ATP hydrolysis.</text>
</comment>
<comment type="catalytic activity">
    <reaction evidence="5 7">
        <text>AMP + ATP = 2 ADP</text>
        <dbReference type="Rhea" id="RHEA:12973"/>
        <dbReference type="ChEBI" id="CHEBI:30616"/>
        <dbReference type="ChEBI" id="CHEBI:456215"/>
        <dbReference type="ChEBI" id="CHEBI:456216"/>
        <dbReference type="EC" id="2.7.4.3"/>
    </reaction>
</comment>
<dbReference type="CDD" id="cd01428">
    <property type="entry name" value="ADK"/>
    <property type="match status" value="1"/>
</dbReference>
<evidence type="ECO:0000256" key="2">
    <source>
        <dbReference type="ARBA" id="ARBA00022727"/>
    </source>
</evidence>
<evidence type="ECO:0000256" key="5">
    <source>
        <dbReference type="HAMAP-Rule" id="MF_00235"/>
    </source>
</evidence>
<comment type="subunit">
    <text evidence="5 7">Monomer.</text>
</comment>
<dbReference type="RefSeq" id="WP_283756481.1">
    <property type="nucleotide sequence ID" value="NZ_JAQOSQ010000001.1"/>
</dbReference>
<feature type="binding site" evidence="5">
    <location>
        <position position="128"/>
    </location>
    <ligand>
        <name>ATP</name>
        <dbReference type="ChEBI" id="CHEBI:30616"/>
    </ligand>
</feature>
<dbReference type="InterPro" id="IPR033690">
    <property type="entry name" value="Adenylat_kinase_CS"/>
</dbReference>
<dbReference type="PROSITE" id="PS00113">
    <property type="entry name" value="ADENYLATE_KINASE"/>
    <property type="match status" value="1"/>
</dbReference>
<feature type="binding site" evidence="5">
    <location>
        <position position="32"/>
    </location>
    <ligand>
        <name>AMP</name>
        <dbReference type="ChEBI" id="CHEBI:456215"/>
    </ligand>
</feature>
<dbReference type="InterPro" id="IPR000850">
    <property type="entry name" value="Adenylat/UMP-CMP_kin"/>
</dbReference>